<evidence type="ECO:0000313" key="3">
    <source>
        <dbReference type="Proteomes" id="UP000029267"/>
    </source>
</evidence>
<feature type="transmembrane region" description="Helical" evidence="1">
    <location>
        <begin position="67"/>
        <end position="86"/>
    </location>
</feature>
<gene>
    <name evidence="2" type="ORF">EP10_002019</name>
</gene>
<accession>A0ABU6BGQ6</accession>
<evidence type="ECO:0000313" key="2">
    <source>
        <dbReference type="EMBL" id="MEB3751178.1"/>
    </source>
</evidence>
<comment type="caution">
    <text evidence="2">The sequence shown here is derived from an EMBL/GenBank/DDBJ whole genome shotgun (WGS) entry which is preliminary data.</text>
</comment>
<dbReference type="Proteomes" id="UP000029267">
    <property type="component" value="Unassembled WGS sequence"/>
</dbReference>
<keyword evidence="1" id="KW-1133">Transmembrane helix</keyword>
<keyword evidence="1" id="KW-0812">Transmembrane</keyword>
<sequence length="87" mass="10051">MFILFAASMVLLSGIALLYWTIKHLNNEIHKQNEYINDPTPESFNKVVIMYFLNIILRMLPVNIIKGILVIFSIGLIFLSAFFFSLL</sequence>
<protein>
    <submittedName>
        <fullName evidence="2">Uncharacterized protein</fullName>
    </submittedName>
</protein>
<keyword evidence="1" id="KW-0472">Membrane</keyword>
<evidence type="ECO:0000256" key="1">
    <source>
        <dbReference type="SAM" id="Phobius"/>
    </source>
</evidence>
<keyword evidence="3" id="KW-1185">Reference proteome</keyword>
<dbReference type="EMBL" id="JPYA02000002">
    <property type="protein sequence ID" value="MEB3751178.1"/>
    <property type="molecule type" value="Genomic_DNA"/>
</dbReference>
<proteinExistence type="predicted"/>
<name>A0ABU6BGQ6_9BACL</name>
<organism evidence="2 3">
    <name type="scientific">Geobacillus icigianus</name>
    <dbReference type="NCBI Taxonomy" id="1430331"/>
    <lineage>
        <taxon>Bacteria</taxon>
        <taxon>Bacillati</taxon>
        <taxon>Bacillota</taxon>
        <taxon>Bacilli</taxon>
        <taxon>Bacillales</taxon>
        <taxon>Anoxybacillaceae</taxon>
        <taxon>Geobacillus</taxon>
    </lineage>
</organism>
<reference evidence="2 3" key="1">
    <citation type="journal article" date="2014" name="Genome Announc.">
        <title>Draft Genome Sequence of Geobacillus icigianus Strain G1w1T Isolated from Hot Springs in the Valley of Geysers, Kamchatka (Russian Federation).</title>
        <authorList>
            <person name="Bryanskaya A.V."/>
            <person name="Rozanov A.S."/>
            <person name="Logacheva M.D."/>
            <person name="Kotenko A.V."/>
            <person name="Peltek S.E."/>
        </authorList>
    </citation>
    <scope>NUCLEOTIDE SEQUENCE [LARGE SCALE GENOMIC DNA]</scope>
    <source>
        <strain evidence="2 3">G1w1</strain>
    </source>
</reference>